<dbReference type="Pfam" id="PF02625">
    <property type="entry name" value="XdhC_CoxI"/>
    <property type="match status" value="1"/>
</dbReference>
<dbReference type="InterPro" id="IPR003777">
    <property type="entry name" value="XdhC_CoxI"/>
</dbReference>
<dbReference type="InterPro" id="IPR027051">
    <property type="entry name" value="XdhC_Rossmann_dom"/>
</dbReference>
<dbReference type="Pfam" id="PF13478">
    <property type="entry name" value="XdhC_C"/>
    <property type="match status" value="1"/>
</dbReference>
<dbReference type="OrthoDB" id="9815497at2"/>
<feature type="domain" description="XdhC- CoxI" evidence="1">
    <location>
        <begin position="16"/>
        <end position="83"/>
    </location>
</feature>
<evidence type="ECO:0000313" key="3">
    <source>
        <dbReference type="EMBL" id="KPN63333.1"/>
    </source>
</evidence>
<gene>
    <name evidence="3" type="ORF">AKJ29_11680</name>
</gene>
<feature type="domain" description="XdhC Rossmann" evidence="2">
    <location>
        <begin position="173"/>
        <end position="314"/>
    </location>
</feature>
<dbReference type="PANTHER" id="PTHR30388:SF4">
    <property type="entry name" value="MOLYBDENUM COFACTOR INSERTION CHAPERONE PAOD"/>
    <property type="match status" value="1"/>
</dbReference>
<sequence length="323" mass="33481">MTPSRFDRIPEIALEWHRAGRAVAIATVAATWGSAPRPVGSQMVVALDGAIEGSVSGGCVEAAVVIAAQEAIGQGRPRLLTFGVSSEDAFAAGLACGGGITVLVEPVGAQGAGQVLSPTMLEQIVTARSARQPLAYRVGVRDWSRQIAVADPEDVTGLEGACFTHLHHPPLRLVIVGAVHVAQALIPMAQAVGYDIALIDPRSAFATEDRFPGVALHVDFPEDVLPAIGLDAHTALVTLAHDPKIDDPALGAALGSEAFYIGSLGSKRTQAQRLERLGARGVSAENLSRIHGPVGLDIGAVGPAEIAVSILAELVASRRLSRR</sequence>
<dbReference type="AlphaFoldDB" id="A0A0P7IHB3"/>
<evidence type="ECO:0000259" key="1">
    <source>
        <dbReference type="Pfam" id="PF02625"/>
    </source>
</evidence>
<accession>A0A0P7IHB3</accession>
<reference evidence="3 4" key="1">
    <citation type="submission" date="2015-09" db="EMBL/GenBank/DDBJ databases">
        <title>Draft genome sequence of Aliiroseovarius crassostreae CV919-312TSm, the causative agent of Roseovarius Oyster Disease (formerly Juvenile Oyster Disease).</title>
        <authorList>
            <person name="Kessner L."/>
            <person name="Spinard E."/>
            <person name="Nelson D."/>
        </authorList>
    </citation>
    <scope>NUCLEOTIDE SEQUENCE [LARGE SCALE GENOMIC DNA]</scope>
    <source>
        <strain evidence="3 4">CV919-312</strain>
    </source>
</reference>
<name>A0A0P7IHB3_9RHOB</name>
<protein>
    <submittedName>
        <fullName evidence="3">XdhC/CoxI family protein</fullName>
    </submittedName>
</protein>
<dbReference type="Proteomes" id="UP000050471">
    <property type="component" value="Unassembled WGS sequence"/>
</dbReference>
<organism evidence="3 4">
    <name type="scientific">Aliiroseovarius crassostreae</name>
    <dbReference type="NCBI Taxonomy" id="154981"/>
    <lineage>
        <taxon>Bacteria</taxon>
        <taxon>Pseudomonadati</taxon>
        <taxon>Pseudomonadota</taxon>
        <taxon>Alphaproteobacteria</taxon>
        <taxon>Rhodobacterales</taxon>
        <taxon>Paracoccaceae</taxon>
        <taxon>Aliiroseovarius</taxon>
    </lineage>
</organism>
<dbReference type="PANTHER" id="PTHR30388">
    <property type="entry name" value="ALDEHYDE OXIDOREDUCTASE MOLYBDENUM COFACTOR ASSEMBLY PROTEIN"/>
    <property type="match status" value="1"/>
</dbReference>
<dbReference type="Gene3D" id="3.40.50.720">
    <property type="entry name" value="NAD(P)-binding Rossmann-like Domain"/>
    <property type="match status" value="1"/>
</dbReference>
<dbReference type="InterPro" id="IPR052698">
    <property type="entry name" value="MoCofactor_Util/Proc"/>
</dbReference>
<proteinExistence type="predicted"/>
<evidence type="ECO:0000259" key="2">
    <source>
        <dbReference type="Pfam" id="PF13478"/>
    </source>
</evidence>
<keyword evidence="4" id="KW-1185">Reference proteome</keyword>
<dbReference type="RefSeq" id="WP_055189582.1">
    <property type="nucleotide sequence ID" value="NZ_FPBS01000002.1"/>
</dbReference>
<comment type="caution">
    <text evidence="3">The sequence shown here is derived from an EMBL/GenBank/DDBJ whole genome shotgun (WGS) entry which is preliminary data.</text>
</comment>
<dbReference type="STRING" id="154981.AKJ29_11680"/>
<evidence type="ECO:0000313" key="4">
    <source>
        <dbReference type="Proteomes" id="UP000050471"/>
    </source>
</evidence>
<dbReference type="EMBL" id="LKBA01000006">
    <property type="protein sequence ID" value="KPN63333.1"/>
    <property type="molecule type" value="Genomic_DNA"/>
</dbReference>